<dbReference type="SUPFAM" id="SSF50156">
    <property type="entry name" value="PDZ domain-like"/>
    <property type="match status" value="4"/>
</dbReference>
<evidence type="ECO:0000313" key="3">
    <source>
        <dbReference type="Proteomes" id="UP000001357"/>
    </source>
</evidence>
<gene>
    <name evidence="2" type="ORF">MONBRDRAFT_36633</name>
</gene>
<feature type="domain" description="PDZ" evidence="1">
    <location>
        <begin position="314"/>
        <end position="403"/>
    </location>
</feature>
<dbReference type="Gene3D" id="2.30.42.10">
    <property type="match status" value="4"/>
</dbReference>
<keyword evidence="3" id="KW-1185">Reference proteome</keyword>
<proteinExistence type="predicted"/>
<dbReference type="Proteomes" id="UP000001357">
    <property type="component" value="Unassembled WGS sequence"/>
</dbReference>
<dbReference type="PANTHER" id="PTHR19964:SF92">
    <property type="entry name" value="PATJ HOMOLOG"/>
    <property type="match status" value="1"/>
</dbReference>
<dbReference type="CDD" id="cd00136">
    <property type="entry name" value="PDZ_canonical"/>
    <property type="match status" value="2"/>
</dbReference>
<dbReference type="SMART" id="SM00228">
    <property type="entry name" value="PDZ"/>
    <property type="match status" value="5"/>
</dbReference>
<dbReference type="RefSeq" id="XP_001744983.1">
    <property type="nucleotide sequence ID" value="XM_001744931.1"/>
</dbReference>
<sequence>MAVVDVWLRPNGQKLGFYLSLNEQNQLVVDQVDTDGVAHEKVRPGDQLLFINDTRVVSWQPSQVVQLIKSNNAEHLKLTINRSTMSPSIVPLASGKLSTEEKTSEHTSIVRLQLIPQYDGYPGFEVVASGSDEYRHQISAVDSTLTDCLEPGDILLSLNSMRCDVSAIEAVKYMLNHYVKANEPLRLAFVRRSNLAMKPVSRPDTALLSSLQYGRCIFRHPATGSPGFEMSILPYELDDGRTPNALAQVTQVDVNSEAFRCGLKPGQIVLAANNVPLSSVTQDDLEAVLSWLGSNQLVNLVVGWLHAPDALGFEAVLTRRNKSDRLGLHLTDRLPQLYTETGVFIETATIDPQQGGSKVNLIENGMLICAINGKSILNWSYEEVLDELSATEGEVRLWLARAMWPDKPQGPLDTIAEVAPAAKRTSIIAMPRDPTHQTTELESHAELLREAATLLQQMQFKDENGAHVVEHAIPGARLKAGDAILWIDDACVLAWSAETIRGHIQRLHNGDVLVVRVPAEAVGRKTYKAVKVERGGEPFGASLAGGVLPLQPNIYIQAIKPASVADRAGEFTPGDIILAVDSTLLVNRSHQDAVNAFRAATNKMTVLVEKEAKTA</sequence>
<name>A9UWH8_MONBE</name>
<dbReference type="PROSITE" id="PS50106">
    <property type="entry name" value="PDZ"/>
    <property type="match status" value="3"/>
</dbReference>
<evidence type="ECO:0000313" key="2">
    <source>
        <dbReference type="EMBL" id="EDQ90216.1"/>
    </source>
</evidence>
<dbReference type="EMBL" id="CH991548">
    <property type="protein sequence ID" value="EDQ90216.1"/>
    <property type="molecule type" value="Genomic_DNA"/>
</dbReference>
<dbReference type="InParanoid" id="A9UWH8"/>
<accession>A9UWH8</accession>
<feature type="domain" description="PDZ" evidence="1">
    <location>
        <begin position="529"/>
        <end position="612"/>
    </location>
</feature>
<dbReference type="InterPro" id="IPR036034">
    <property type="entry name" value="PDZ_sf"/>
</dbReference>
<dbReference type="InterPro" id="IPR001478">
    <property type="entry name" value="PDZ"/>
</dbReference>
<dbReference type="InterPro" id="IPR051342">
    <property type="entry name" value="PDZ_scaffold"/>
</dbReference>
<dbReference type="GeneID" id="5890277"/>
<dbReference type="Pfam" id="PF00595">
    <property type="entry name" value="PDZ"/>
    <property type="match status" value="2"/>
</dbReference>
<protein>
    <recommendedName>
        <fullName evidence="1">PDZ domain-containing protein</fullName>
    </recommendedName>
</protein>
<reference evidence="2 3" key="1">
    <citation type="journal article" date="2008" name="Nature">
        <title>The genome of the choanoflagellate Monosiga brevicollis and the origin of metazoans.</title>
        <authorList>
            <consortium name="JGI Sequencing"/>
            <person name="King N."/>
            <person name="Westbrook M.J."/>
            <person name="Young S.L."/>
            <person name="Kuo A."/>
            <person name="Abedin M."/>
            <person name="Chapman J."/>
            <person name="Fairclough S."/>
            <person name="Hellsten U."/>
            <person name="Isogai Y."/>
            <person name="Letunic I."/>
            <person name="Marr M."/>
            <person name="Pincus D."/>
            <person name="Putnam N."/>
            <person name="Rokas A."/>
            <person name="Wright K.J."/>
            <person name="Zuzow R."/>
            <person name="Dirks W."/>
            <person name="Good M."/>
            <person name="Goodstein D."/>
            <person name="Lemons D."/>
            <person name="Li W."/>
            <person name="Lyons J.B."/>
            <person name="Morris A."/>
            <person name="Nichols S."/>
            <person name="Richter D.J."/>
            <person name="Salamov A."/>
            <person name="Bork P."/>
            <person name="Lim W.A."/>
            <person name="Manning G."/>
            <person name="Miller W.T."/>
            <person name="McGinnis W."/>
            <person name="Shapiro H."/>
            <person name="Tjian R."/>
            <person name="Grigoriev I.V."/>
            <person name="Rokhsar D."/>
        </authorList>
    </citation>
    <scope>NUCLEOTIDE SEQUENCE [LARGE SCALE GENOMIC DNA]</scope>
    <source>
        <strain evidence="3">MX1 / ATCC 50154</strain>
    </source>
</reference>
<feature type="domain" description="PDZ" evidence="1">
    <location>
        <begin position="3"/>
        <end position="70"/>
    </location>
</feature>
<evidence type="ECO:0000259" key="1">
    <source>
        <dbReference type="PROSITE" id="PS50106"/>
    </source>
</evidence>
<organism evidence="2 3">
    <name type="scientific">Monosiga brevicollis</name>
    <name type="common">Choanoflagellate</name>
    <dbReference type="NCBI Taxonomy" id="81824"/>
    <lineage>
        <taxon>Eukaryota</taxon>
        <taxon>Choanoflagellata</taxon>
        <taxon>Craspedida</taxon>
        <taxon>Salpingoecidae</taxon>
        <taxon>Monosiga</taxon>
    </lineage>
</organism>
<dbReference type="STRING" id="81824.A9UWH8"/>
<dbReference type="KEGG" id="mbr:MONBRDRAFT_36633"/>
<dbReference type="PANTHER" id="PTHR19964">
    <property type="entry name" value="MULTIPLE PDZ DOMAIN PROTEIN"/>
    <property type="match status" value="1"/>
</dbReference>
<dbReference type="AlphaFoldDB" id="A9UWH8"/>